<dbReference type="PANTHER" id="PTHR42848:SF1">
    <property type="entry name" value="HOLLIDAY JUNCTION BRANCH MIGRATION COMPLEX SUBUNIT RUVB"/>
    <property type="match status" value="1"/>
</dbReference>
<feature type="non-terminal residue" evidence="1">
    <location>
        <position position="1"/>
    </location>
</feature>
<dbReference type="InterPro" id="IPR004605">
    <property type="entry name" value="DNA_helicase_Holl-junc_RuvB"/>
</dbReference>
<dbReference type="PANTHER" id="PTHR42848">
    <property type="match status" value="1"/>
</dbReference>
<accession>A0A7R8WFV1</accession>
<dbReference type="InterPro" id="IPR041445">
    <property type="entry name" value="AAA_lid_4"/>
</dbReference>
<dbReference type="GO" id="GO:0005524">
    <property type="term" value="F:ATP binding"/>
    <property type="evidence" value="ECO:0007669"/>
    <property type="project" value="InterPro"/>
</dbReference>
<dbReference type="GO" id="GO:0006281">
    <property type="term" value="P:DNA repair"/>
    <property type="evidence" value="ECO:0007669"/>
    <property type="project" value="InterPro"/>
</dbReference>
<dbReference type="Gene3D" id="1.10.8.60">
    <property type="match status" value="1"/>
</dbReference>
<dbReference type="GO" id="GO:0003677">
    <property type="term" value="F:DNA binding"/>
    <property type="evidence" value="ECO:0007669"/>
    <property type="project" value="InterPro"/>
</dbReference>
<gene>
    <name evidence="1" type="ORF">CTOB1V02_LOCUS8043</name>
</gene>
<dbReference type="AlphaFoldDB" id="A0A7R8WFV1"/>
<evidence type="ECO:0000313" key="1">
    <source>
        <dbReference type="EMBL" id="CAD7230181.1"/>
    </source>
</evidence>
<dbReference type="GO" id="GO:0006310">
    <property type="term" value="P:DNA recombination"/>
    <property type="evidence" value="ECO:0007669"/>
    <property type="project" value="InterPro"/>
</dbReference>
<dbReference type="EMBL" id="OB662517">
    <property type="protein sequence ID" value="CAD7230181.1"/>
    <property type="molecule type" value="Genomic_DNA"/>
</dbReference>
<dbReference type="Pfam" id="PF17864">
    <property type="entry name" value="AAA_lid_4"/>
    <property type="match status" value="1"/>
</dbReference>
<proteinExistence type="predicted"/>
<dbReference type="GO" id="GO:0009378">
    <property type="term" value="F:four-way junction helicase activity"/>
    <property type="evidence" value="ECO:0007669"/>
    <property type="project" value="InterPro"/>
</dbReference>
<organism evidence="1">
    <name type="scientific">Cyprideis torosa</name>
    <dbReference type="NCBI Taxonomy" id="163714"/>
    <lineage>
        <taxon>Eukaryota</taxon>
        <taxon>Metazoa</taxon>
        <taxon>Ecdysozoa</taxon>
        <taxon>Arthropoda</taxon>
        <taxon>Crustacea</taxon>
        <taxon>Oligostraca</taxon>
        <taxon>Ostracoda</taxon>
        <taxon>Podocopa</taxon>
        <taxon>Podocopida</taxon>
        <taxon>Cytherocopina</taxon>
        <taxon>Cytheroidea</taxon>
        <taxon>Cytherideidae</taxon>
        <taxon>Cyprideis</taxon>
    </lineage>
</organism>
<reference evidence="1" key="1">
    <citation type="submission" date="2020-11" db="EMBL/GenBank/DDBJ databases">
        <authorList>
            <person name="Tran Van P."/>
        </authorList>
    </citation>
    <scope>NUCLEOTIDE SEQUENCE</scope>
</reference>
<protein>
    <submittedName>
        <fullName evidence="1">Uncharacterized protein</fullName>
    </submittedName>
</protein>
<sequence length="120" mass="13550">MSHKEIAEKLEIQVKAQALRAKEAGSSRVCLGAAWRNVKDNEEFEQVLDMLIVIPHPQSDHHHSNKEYKRMRDFAQIKGKGVITKEIAHIGLDALNVDQYGLDEMDNRILTTIIDKFGGG</sequence>
<name>A0A7R8WFV1_9CRUS</name>